<sequence>LNGTGNMRRFDEEATRKNEKRGEPASNPNLHRIANSGHVKAIVSSLQDVSNSNTRSPSSTPIMTRRIPSLMNCQRQTSLDQHFIQQCNTPNQQQQQQQQQQYHHSYDYHKYDCPPSRSSLSSEYAVLNLKQPTSNYTNIEKKRIMTPKPSPLANGTGAVSSRLRVPSTCSPTPQQHHHFQQRDFVVQMVIF</sequence>
<evidence type="ECO:0000313" key="2">
    <source>
        <dbReference type="WBParaSite" id="ASIM_0002044201-mRNA-1"/>
    </source>
</evidence>
<feature type="region of interest" description="Disordered" evidence="1">
    <location>
        <begin position="46"/>
        <end position="66"/>
    </location>
</feature>
<feature type="compositionally biased region" description="Low complexity" evidence="1">
    <location>
        <begin position="50"/>
        <end position="61"/>
    </location>
</feature>
<protein>
    <submittedName>
        <fullName evidence="2">Ecdysone-induced protein 74EF</fullName>
    </submittedName>
</protein>
<dbReference type="AlphaFoldDB" id="A0A0M3KHH7"/>
<evidence type="ECO:0000256" key="1">
    <source>
        <dbReference type="SAM" id="MobiDB-lite"/>
    </source>
</evidence>
<accession>A0A0M3KHH7</accession>
<organism evidence="2">
    <name type="scientific">Anisakis simplex</name>
    <name type="common">Herring worm</name>
    <dbReference type="NCBI Taxonomy" id="6269"/>
    <lineage>
        <taxon>Eukaryota</taxon>
        <taxon>Metazoa</taxon>
        <taxon>Ecdysozoa</taxon>
        <taxon>Nematoda</taxon>
        <taxon>Chromadorea</taxon>
        <taxon>Rhabditida</taxon>
        <taxon>Spirurina</taxon>
        <taxon>Ascaridomorpha</taxon>
        <taxon>Ascaridoidea</taxon>
        <taxon>Anisakidae</taxon>
        <taxon>Anisakis</taxon>
        <taxon>Anisakis simplex complex</taxon>
    </lineage>
</organism>
<name>A0A0M3KHH7_ANISI</name>
<feature type="compositionally biased region" description="Basic and acidic residues" evidence="1">
    <location>
        <begin position="8"/>
        <end position="23"/>
    </location>
</feature>
<feature type="region of interest" description="Disordered" evidence="1">
    <location>
        <begin position="1"/>
        <end position="32"/>
    </location>
</feature>
<proteinExistence type="predicted"/>
<dbReference type="WBParaSite" id="ASIM_0002044201-mRNA-1">
    <property type="protein sequence ID" value="ASIM_0002044201-mRNA-1"/>
    <property type="gene ID" value="ASIM_0002044201"/>
</dbReference>
<reference evidence="2" key="1">
    <citation type="submission" date="2017-02" db="UniProtKB">
        <authorList>
            <consortium name="WormBaseParasite"/>
        </authorList>
    </citation>
    <scope>IDENTIFICATION</scope>
</reference>